<evidence type="ECO:0000313" key="2">
    <source>
        <dbReference type="Proteomes" id="UP000199344"/>
    </source>
</evidence>
<name>A0A1G7DNX1_9RHOB</name>
<dbReference type="AlphaFoldDB" id="A0A1G7DNX1"/>
<dbReference type="OrthoDB" id="9801450at2"/>
<keyword evidence="2" id="KW-1185">Reference proteome</keyword>
<dbReference type="NCBIfam" id="NF033819">
    <property type="entry name" value="IS66_TnpB"/>
    <property type="match status" value="1"/>
</dbReference>
<reference evidence="1 2" key="1">
    <citation type="submission" date="2016-10" db="EMBL/GenBank/DDBJ databases">
        <authorList>
            <person name="de Groot N.N."/>
        </authorList>
    </citation>
    <scope>NUCLEOTIDE SEQUENCE [LARGE SCALE GENOMIC DNA]</scope>
    <source>
        <strain evidence="1 2">DSM 22220</strain>
    </source>
</reference>
<dbReference type="EMBL" id="FNAH01000007">
    <property type="protein sequence ID" value="SDE53181.1"/>
    <property type="molecule type" value="Genomic_DNA"/>
</dbReference>
<dbReference type="Proteomes" id="UP000199344">
    <property type="component" value="Unassembled WGS sequence"/>
</dbReference>
<dbReference type="PANTHER" id="PTHR36455">
    <property type="match status" value="1"/>
</dbReference>
<dbReference type="STRING" id="591205.SAMN05421538_107165"/>
<gene>
    <name evidence="1" type="ORF">SAMN05421538_107165</name>
</gene>
<organism evidence="1 2">
    <name type="scientific">Paracoccus isoporae</name>
    <dbReference type="NCBI Taxonomy" id="591205"/>
    <lineage>
        <taxon>Bacteria</taxon>
        <taxon>Pseudomonadati</taxon>
        <taxon>Pseudomonadota</taxon>
        <taxon>Alphaproteobacteria</taxon>
        <taxon>Rhodobacterales</taxon>
        <taxon>Paracoccaceae</taxon>
        <taxon>Paracoccus</taxon>
    </lineage>
</organism>
<dbReference type="InterPro" id="IPR008878">
    <property type="entry name" value="Transposase_IS66_Orf2"/>
</dbReference>
<evidence type="ECO:0000313" key="1">
    <source>
        <dbReference type="EMBL" id="SDE53181.1"/>
    </source>
</evidence>
<protein>
    <submittedName>
        <fullName evidence="1">Transposase</fullName>
    </submittedName>
</protein>
<accession>A0A1G7DNX1</accession>
<dbReference type="Pfam" id="PF05717">
    <property type="entry name" value="TnpB_IS66"/>
    <property type="match status" value="1"/>
</dbReference>
<sequence length="115" mass="12879">MILVPANTRVWLAAGVTDMRKGFPSLAAQAEAVLQQDPFAGHLFVFRGRRGDLVKVIWWDGQGACMFTKRLERGRFVWPSAKEGKVALTPAQLAMLLEGIDWRTPQRSWQPLMAG</sequence>
<dbReference type="PANTHER" id="PTHR36455:SF1">
    <property type="entry name" value="BLR8292 PROTEIN"/>
    <property type="match status" value="1"/>
</dbReference>
<dbReference type="RefSeq" id="WP_090524223.1">
    <property type="nucleotide sequence ID" value="NZ_FNAH01000007.1"/>
</dbReference>
<proteinExistence type="predicted"/>